<evidence type="ECO:0000256" key="6">
    <source>
        <dbReference type="ARBA" id="ARBA00023004"/>
    </source>
</evidence>
<comment type="cofactor">
    <cofactor evidence="1">
        <name>Fe(2+)</name>
        <dbReference type="ChEBI" id="CHEBI:29033"/>
    </cofactor>
</comment>
<evidence type="ECO:0000259" key="8">
    <source>
        <dbReference type="Pfam" id="PF02668"/>
    </source>
</evidence>
<reference evidence="10" key="1">
    <citation type="submission" date="2023-02" db="EMBL/GenBank/DDBJ databases">
        <authorList>
            <person name="Palmer J.M."/>
        </authorList>
    </citation>
    <scope>NUCLEOTIDE SEQUENCE</scope>
    <source>
        <strain evidence="10">FW57</strain>
    </source>
</reference>
<dbReference type="InterPro" id="IPR003819">
    <property type="entry name" value="TauD/TfdA-like"/>
</dbReference>
<keyword evidence="11" id="KW-1185">Reference proteome</keyword>
<dbReference type="CDD" id="cd00250">
    <property type="entry name" value="CAS_like"/>
    <property type="match status" value="1"/>
</dbReference>
<dbReference type="InterPro" id="IPR010376">
    <property type="entry name" value="GBBH-like_N"/>
</dbReference>
<feature type="domain" description="Gamma-butyrobetaine hydroxylase-like N-terminal" evidence="9">
    <location>
        <begin position="54"/>
        <end position="127"/>
    </location>
</feature>
<protein>
    <recommendedName>
        <fullName evidence="12">Gamma-butyrobetaine dioxygenase</fullName>
    </recommendedName>
</protein>
<organism evidence="10 11">
    <name type="scientific">Staphylotrichum longicolle</name>
    <dbReference type="NCBI Taxonomy" id="669026"/>
    <lineage>
        <taxon>Eukaryota</taxon>
        <taxon>Fungi</taxon>
        <taxon>Dikarya</taxon>
        <taxon>Ascomycota</taxon>
        <taxon>Pezizomycotina</taxon>
        <taxon>Sordariomycetes</taxon>
        <taxon>Sordariomycetidae</taxon>
        <taxon>Sordariales</taxon>
        <taxon>Chaetomiaceae</taxon>
        <taxon>Staphylotrichum</taxon>
    </lineage>
</organism>
<gene>
    <name evidence="10" type="ORF">NEMBOFW57_009402</name>
</gene>
<feature type="region of interest" description="Disordered" evidence="7">
    <location>
        <begin position="461"/>
        <end position="481"/>
    </location>
</feature>
<evidence type="ECO:0000256" key="2">
    <source>
        <dbReference type="ARBA" id="ARBA00008654"/>
    </source>
</evidence>
<keyword evidence="4" id="KW-0223">Dioxygenase</keyword>
<dbReference type="EMBL" id="JAHCVI010000005">
    <property type="protein sequence ID" value="KAG7284790.1"/>
    <property type="molecule type" value="Genomic_DNA"/>
</dbReference>
<evidence type="ECO:0000256" key="5">
    <source>
        <dbReference type="ARBA" id="ARBA00023002"/>
    </source>
</evidence>
<dbReference type="Pfam" id="PF06155">
    <property type="entry name" value="GBBH-like_N"/>
    <property type="match status" value="1"/>
</dbReference>
<dbReference type="GO" id="GO:0016706">
    <property type="term" value="F:2-oxoglutarate-dependent dioxygenase activity"/>
    <property type="evidence" value="ECO:0007669"/>
    <property type="project" value="UniProtKB-ARBA"/>
</dbReference>
<evidence type="ECO:0000256" key="4">
    <source>
        <dbReference type="ARBA" id="ARBA00022964"/>
    </source>
</evidence>
<dbReference type="Gene3D" id="3.30.2020.30">
    <property type="match status" value="1"/>
</dbReference>
<evidence type="ECO:0000256" key="7">
    <source>
        <dbReference type="SAM" id="MobiDB-lite"/>
    </source>
</evidence>
<feature type="compositionally biased region" description="Polar residues" evidence="7">
    <location>
        <begin position="472"/>
        <end position="481"/>
    </location>
</feature>
<evidence type="ECO:0000256" key="3">
    <source>
        <dbReference type="ARBA" id="ARBA00022723"/>
    </source>
</evidence>
<proteinExistence type="inferred from homology"/>
<dbReference type="SUPFAM" id="SSF51197">
    <property type="entry name" value="Clavaminate synthase-like"/>
    <property type="match status" value="1"/>
</dbReference>
<dbReference type="Pfam" id="PF02668">
    <property type="entry name" value="TauD"/>
    <property type="match status" value="1"/>
</dbReference>
<dbReference type="GO" id="GO:0005739">
    <property type="term" value="C:mitochondrion"/>
    <property type="evidence" value="ECO:0007669"/>
    <property type="project" value="TreeGrafter"/>
</dbReference>
<evidence type="ECO:0000256" key="1">
    <source>
        <dbReference type="ARBA" id="ARBA00001954"/>
    </source>
</evidence>
<keyword evidence="3" id="KW-0479">Metal-binding</keyword>
<dbReference type="AlphaFoldDB" id="A0AAD4HVX8"/>
<dbReference type="InterPro" id="IPR038492">
    <property type="entry name" value="GBBH-like_N_sf"/>
</dbReference>
<evidence type="ECO:0000313" key="11">
    <source>
        <dbReference type="Proteomes" id="UP001197093"/>
    </source>
</evidence>
<name>A0AAD4HVX8_9PEZI</name>
<dbReference type="InterPro" id="IPR042098">
    <property type="entry name" value="TauD-like_sf"/>
</dbReference>
<dbReference type="InterPro" id="IPR050411">
    <property type="entry name" value="AlphaKG_dependent_hydroxylases"/>
</dbReference>
<dbReference type="GO" id="GO:0045329">
    <property type="term" value="P:carnitine biosynthetic process"/>
    <property type="evidence" value="ECO:0007669"/>
    <property type="project" value="TreeGrafter"/>
</dbReference>
<keyword evidence="5" id="KW-0560">Oxidoreductase</keyword>
<dbReference type="Gene3D" id="3.60.130.10">
    <property type="entry name" value="Clavaminate synthase-like"/>
    <property type="match status" value="1"/>
</dbReference>
<dbReference type="Proteomes" id="UP001197093">
    <property type="component" value="Unassembled WGS sequence"/>
</dbReference>
<comment type="similarity">
    <text evidence="2">Belongs to the gamma-BBH/TMLD family.</text>
</comment>
<dbReference type="PANTHER" id="PTHR10696">
    <property type="entry name" value="GAMMA-BUTYROBETAINE HYDROXYLASE-RELATED"/>
    <property type="match status" value="1"/>
</dbReference>
<evidence type="ECO:0008006" key="12">
    <source>
        <dbReference type="Google" id="ProtNLM"/>
    </source>
</evidence>
<evidence type="ECO:0000313" key="10">
    <source>
        <dbReference type="EMBL" id="KAG7284790.1"/>
    </source>
</evidence>
<dbReference type="GO" id="GO:0046872">
    <property type="term" value="F:metal ion binding"/>
    <property type="evidence" value="ECO:0007669"/>
    <property type="project" value="UniProtKB-KW"/>
</dbReference>
<sequence length="481" mass="54222">MGRALRVSAPALLRCLSTSTAFKANKATAPYSNPQDLWFPNTSKSATGEVRWGDEKLSVRLGDGEWATPVPHLWLRDSCACAHCVDPDSGQKNFSTTDLPDVPTLESAEVTPDGSLQLVWANDAPSGGAAHTTVYAAQEVEDLLHTRWQRGRVAERDDAIPWNRSMYEGLLAEGRCRVSYKDWIAGGAEFWAALIDLRQTGLIFVTDVPSDETEVERIATRIGPLMHTFYGWTWDVRSKPQAENVAYTSKFLGLHQDLMYHDPVPGLQLLHCLHNSCEGGESLFSHGVRAAYEMKLDQPDAYDTLRKTRAWFGYHKGEHHYIAARPTIMTSADAHPRETRWAPPFQITFPPHHRGARMLDWKRAATAFQTIVEAERNMVEVKLKPGECVIFENRRVLHGRRQFAAGGGGERWLKGTYVSQQNYIAAATRLAEYMRAGGMEQRADRTGWKVEDIVRKSMQQQLREADMEWSKPQRQGTNKAE</sequence>
<accession>A0AAD4HVX8</accession>
<comment type="caution">
    <text evidence="10">The sequence shown here is derived from an EMBL/GenBank/DDBJ whole genome shotgun (WGS) entry which is preliminary data.</text>
</comment>
<keyword evidence="6" id="KW-0408">Iron</keyword>
<evidence type="ECO:0000259" key="9">
    <source>
        <dbReference type="Pfam" id="PF06155"/>
    </source>
</evidence>
<feature type="domain" description="TauD/TfdA-like" evidence="8">
    <location>
        <begin position="177"/>
        <end position="417"/>
    </location>
</feature>
<dbReference type="PANTHER" id="PTHR10696:SF25">
    <property type="entry name" value="OXIDOREDUCTASE AIM17-RELATED"/>
    <property type="match status" value="1"/>
</dbReference>